<dbReference type="SMART" id="SM00360">
    <property type="entry name" value="RRM"/>
    <property type="match status" value="1"/>
</dbReference>
<evidence type="ECO:0000256" key="1">
    <source>
        <dbReference type="ARBA" id="ARBA00004123"/>
    </source>
</evidence>
<evidence type="ECO:0000256" key="2">
    <source>
        <dbReference type="ARBA" id="ARBA00023242"/>
    </source>
</evidence>
<proteinExistence type="predicted"/>
<sequence length="117" mass="13117">MSRAVGNFGKQIATQLRNAGTPGPKRPTTVFLTHVKWVTGKDQLTKYFSKYGQIDKVTMFFDPETGLHRGFASITFWEPSSAAAAIQQRPHFVDGDRIDVELFVPLKSKKKSLEFAV</sequence>
<dbReference type="InterPro" id="IPR035979">
    <property type="entry name" value="RBD_domain_sf"/>
</dbReference>
<keyword evidence="6" id="KW-1185">Reference proteome</keyword>
<feature type="non-terminal residue" evidence="5">
    <location>
        <position position="1"/>
    </location>
</feature>
<dbReference type="PROSITE" id="PS50102">
    <property type="entry name" value="RRM"/>
    <property type="match status" value="1"/>
</dbReference>
<evidence type="ECO:0000313" key="5">
    <source>
        <dbReference type="EMBL" id="CAJ0582162.1"/>
    </source>
</evidence>
<dbReference type="GO" id="GO:0000785">
    <property type="term" value="C:chromatin"/>
    <property type="evidence" value="ECO:0007669"/>
    <property type="project" value="TreeGrafter"/>
</dbReference>
<protein>
    <recommendedName>
        <fullName evidence="4">RRM domain-containing protein</fullName>
    </recommendedName>
</protein>
<dbReference type="GO" id="GO:0003723">
    <property type="term" value="F:RNA binding"/>
    <property type="evidence" value="ECO:0007669"/>
    <property type="project" value="UniProtKB-UniRule"/>
</dbReference>
<comment type="subcellular location">
    <subcellularLocation>
        <location evidence="1">Nucleus</location>
    </subcellularLocation>
</comment>
<dbReference type="GO" id="GO:0010468">
    <property type="term" value="P:regulation of gene expression"/>
    <property type="evidence" value="ECO:0007669"/>
    <property type="project" value="TreeGrafter"/>
</dbReference>
<reference evidence="5" key="1">
    <citation type="submission" date="2023-06" db="EMBL/GenBank/DDBJ databases">
        <authorList>
            <person name="Delattre M."/>
        </authorList>
    </citation>
    <scope>NUCLEOTIDE SEQUENCE</scope>
    <source>
        <strain evidence="5">AF72</strain>
    </source>
</reference>
<organism evidence="5 6">
    <name type="scientific">Mesorhabditis spiculigera</name>
    <dbReference type="NCBI Taxonomy" id="96644"/>
    <lineage>
        <taxon>Eukaryota</taxon>
        <taxon>Metazoa</taxon>
        <taxon>Ecdysozoa</taxon>
        <taxon>Nematoda</taxon>
        <taxon>Chromadorea</taxon>
        <taxon>Rhabditida</taxon>
        <taxon>Rhabditina</taxon>
        <taxon>Rhabditomorpha</taxon>
        <taxon>Rhabditoidea</taxon>
        <taxon>Rhabditidae</taxon>
        <taxon>Mesorhabditinae</taxon>
        <taxon>Mesorhabditis</taxon>
    </lineage>
</organism>
<dbReference type="SUPFAM" id="SSF54928">
    <property type="entry name" value="RNA-binding domain, RBD"/>
    <property type="match status" value="1"/>
</dbReference>
<evidence type="ECO:0000313" key="6">
    <source>
        <dbReference type="Proteomes" id="UP001177023"/>
    </source>
</evidence>
<accession>A0AA36D9E2</accession>
<dbReference type="GO" id="GO:0005654">
    <property type="term" value="C:nucleoplasm"/>
    <property type="evidence" value="ECO:0007669"/>
    <property type="project" value="TreeGrafter"/>
</dbReference>
<keyword evidence="2" id="KW-0539">Nucleus</keyword>
<name>A0AA36D9E2_9BILA</name>
<dbReference type="Gene3D" id="3.30.70.330">
    <property type="match status" value="1"/>
</dbReference>
<dbReference type="InterPro" id="IPR000504">
    <property type="entry name" value="RRM_dom"/>
</dbReference>
<dbReference type="PANTHER" id="PTHR48033">
    <property type="entry name" value="RNA-BINDING (RRM/RBD/RNP MOTIFS) FAMILY PROTEIN"/>
    <property type="match status" value="1"/>
</dbReference>
<dbReference type="AlphaFoldDB" id="A0AA36D9E2"/>
<gene>
    <name evidence="5" type="ORF">MSPICULIGERA_LOCUS20303</name>
</gene>
<comment type="caution">
    <text evidence="5">The sequence shown here is derived from an EMBL/GenBank/DDBJ whole genome shotgun (WGS) entry which is preliminary data.</text>
</comment>
<dbReference type="InterPro" id="IPR012677">
    <property type="entry name" value="Nucleotide-bd_a/b_plait_sf"/>
</dbReference>
<dbReference type="EMBL" id="CATQJA010002664">
    <property type="protein sequence ID" value="CAJ0582162.1"/>
    <property type="molecule type" value="Genomic_DNA"/>
</dbReference>
<feature type="domain" description="RRM" evidence="4">
    <location>
        <begin position="28"/>
        <end position="117"/>
    </location>
</feature>
<evidence type="ECO:0000256" key="3">
    <source>
        <dbReference type="PROSITE-ProRule" id="PRU00176"/>
    </source>
</evidence>
<evidence type="ECO:0000259" key="4">
    <source>
        <dbReference type="PROSITE" id="PS50102"/>
    </source>
</evidence>
<dbReference type="PANTHER" id="PTHR48033:SF9">
    <property type="entry name" value="TAR DNA-BINDING PROTEIN 43"/>
    <property type="match status" value="1"/>
</dbReference>
<keyword evidence="3" id="KW-0694">RNA-binding</keyword>
<dbReference type="Proteomes" id="UP001177023">
    <property type="component" value="Unassembled WGS sequence"/>
</dbReference>
<dbReference type="Pfam" id="PF00076">
    <property type="entry name" value="RRM_1"/>
    <property type="match status" value="1"/>
</dbReference>